<accession>E4XPT9</accession>
<reference evidence="2" key="1">
    <citation type="journal article" date="2010" name="Science">
        <title>Plasticity of animal genome architecture unmasked by rapid evolution of a pelagic tunicate.</title>
        <authorList>
            <person name="Denoeud F."/>
            <person name="Henriet S."/>
            <person name="Mungpakdee S."/>
            <person name="Aury J.M."/>
            <person name="Da Silva C."/>
            <person name="Brinkmann H."/>
            <person name="Mikhaleva J."/>
            <person name="Olsen L.C."/>
            <person name="Jubin C."/>
            <person name="Canestro C."/>
            <person name="Bouquet J.M."/>
            <person name="Danks G."/>
            <person name="Poulain J."/>
            <person name="Campsteijn C."/>
            <person name="Adamski M."/>
            <person name="Cross I."/>
            <person name="Yadetie F."/>
            <person name="Muffato M."/>
            <person name="Louis A."/>
            <person name="Butcher S."/>
            <person name="Tsagkogeorga G."/>
            <person name="Konrad A."/>
            <person name="Singh S."/>
            <person name="Jensen M.F."/>
            <person name="Cong E.H."/>
            <person name="Eikeseth-Otteraa H."/>
            <person name="Noel B."/>
            <person name="Anthouard V."/>
            <person name="Porcel B.M."/>
            <person name="Kachouri-Lafond R."/>
            <person name="Nishino A."/>
            <person name="Ugolini M."/>
            <person name="Chourrout P."/>
            <person name="Nishida H."/>
            <person name="Aasland R."/>
            <person name="Huzurbazar S."/>
            <person name="Westhof E."/>
            <person name="Delsuc F."/>
            <person name="Lehrach H."/>
            <person name="Reinhardt R."/>
            <person name="Weissenbach J."/>
            <person name="Roy S.W."/>
            <person name="Artiguenave F."/>
            <person name="Postlethwait J.H."/>
            <person name="Manak J.R."/>
            <person name="Thompson E.M."/>
            <person name="Jaillon O."/>
            <person name="Du Pasquier L."/>
            <person name="Boudinot P."/>
            <person name="Liberles D.A."/>
            <person name="Volff J.N."/>
            <person name="Philippe H."/>
            <person name="Lenhard B."/>
            <person name="Roest Crollius H."/>
            <person name="Wincker P."/>
            <person name="Chourrout D."/>
        </authorList>
    </citation>
    <scope>NUCLEOTIDE SEQUENCE [LARGE SCALE GENOMIC DNA]</scope>
</reference>
<feature type="region of interest" description="Disordered" evidence="1">
    <location>
        <begin position="67"/>
        <end position="284"/>
    </location>
</feature>
<sequence length="674" mass="77274">MARKRQTTSNKQTAKKRQKTEEVVTVVLLSSSEDDTKKVQIDEECSIVDDDIPDEIFIVEDKCLPADPQKAKKIKAERKTRKSRRPCSSDEDWQDKPSTSKACRLPTPKATQGISKTRPRRTLTPAAQKTVDKIFSSDDESDSESKRRKKSPIIKIERQKSSKPIHPFFTPPLRKKEGSKEKEKLPEKCKTMLPEIENLEIERFHETMPRADDADPDVDMPKREKQPKLDQTENRDPQVEKPDEMPFAQRPSSSENDETSSEEDSEEDDLPFIKEEKPAVKKDDKGFFSDVLHKVFKEAKKSDIKKESIKTEPNCEKKGNLPSTSSGQLLRQYAMRQLESSDEEEESVYNHEASDSDNEQSSFIIKSEKENRSSKSPTISPNVSLDDTVMDKIFDQNKKKRRSGSYGSSNQSVSRQSSAESITVEEEKSPEKPQTRARGRPKETPKAKPKPKKLTVPGLKINDAKKKATPKRLKDETFDLKVYLPSHDEWKTLNVAKSTKASTVIAYIRHDVPGFETKKLALFYFDPVAEADDPFLESKNNMIYENENVELLQFKMGCNNKSLKILVQETIEINVPSIVKESASNAVTKPKKKNRVVQSFHIVFQRGEGRDNEIKAFGDENMTLSALFAKTNWQQENVKFEFDGDEYPREGPPNFKGHKRPLKDLEKRRWRVFR</sequence>
<feature type="compositionally biased region" description="Basic residues" evidence="1">
    <location>
        <begin position="71"/>
        <end position="85"/>
    </location>
</feature>
<dbReference type="AlphaFoldDB" id="E4XPT9"/>
<evidence type="ECO:0000256" key="1">
    <source>
        <dbReference type="SAM" id="MobiDB-lite"/>
    </source>
</evidence>
<keyword evidence="3" id="KW-1185">Reference proteome</keyword>
<dbReference type="OrthoDB" id="10676730at2759"/>
<feature type="compositionally biased region" description="Polar residues" evidence="1">
    <location>
        <begin position="374"/>
        <end position="385"/>
    </location>
</feature>
<feature type="region of interest" description="Disordered" evidence="1">
    <location>
        <begin position="302"/>
        <end position="470"/>
    </location>
</feature>
<organism evidence="2">
    <name type="scientific">Oikopleura dioica</name>
    <name type="common">Tunicate</name>
    <dbReference type="NCBI Taxonomy" id="34765"/>
    <lineage>
        <taxon>Eukaryota</taxon>
        <taxon>Metazoa</taxon>
        <taxon>Chordata</taxon>
        <taxon>Tunicata</taxon>
        <taxon>Appendicularia</taxon>
        <taxon>Copelata</taxon>
        <taxon>Oikopleuridae</taxon>
        <taxon>Oikopleura</taxon>
    </lineage>
</organism>
<feature type="region of interest" description="Disordered" evidence="1">
    <location>
        <begin position="1"/>
        <end position="21"/>
    </location>
</feature>
<feature type="compositionally biased region" description="Acidic residues" evidence="1">
    <location>
        <begin position="255"/>
        <end position="270"/>
    </location>
</feature>
<feature type="compositionally biased region" description="Basic and acidic residues" evidence="1">
    <location>
        <begin position="302"/>
        <end position="319"/>
    </location>
</feature>
<gene>
    <name evidence="2" type="ORF">GSOID_T00017218001</name>
</gene>
<proteinExistence type="predicted"/>
<dbReference type="EMBL" id="FN653097">
    <property type="protein sequence ID" value="CBY19857.1"/>
    <property type="molecule type" value="Genomic_DNA"/>
</dbReference>
<dbReference type="InParanoid" id="E4XPT9"/>
<evidence type="ECO:0000313" key="3">
    <source>
        <dbReference type="Proteomes" id="UP000001307"/>
    </source>
</evidence>
<feature type="compositionally biased region" description="Basic and acidic residues" evidence="1">
    <location>
        <begin position="425"/>
        <end position="446"/>
    </location>
</feature>
<feature type="compositionally biased region" description="Low complexity" evidence="1">
    <location>
        <begin position="404"/>
        <end position="421"/>
    </location>
</feature>
<feature type="compositionally biased region" description="Basic and acidic residues" evidence="1">
    <location>
        <begin position="200"/>
        <end position="244"/>
    </location>
</feature>
<name>E4XPT9_OIKDI</name>
<dbReference type="Proteomes" id="UP000001307">
    <property type="component" value="Unassembled WGS sequence"/>
</dbReference>
<feature type="compositionally biased region" description="Basic and acidic residues" evidence="1">
    <location>
        <begin position="174"/>
        <end position="190"/>
    </location>
</feature>
<evidence type="ECO:0000313" key="2">
    <source>
        <dbReference type="EMBL" id="CBY19857.1"/>
    </source>
</evidence>
<protein>
    <submittedName>
        <fullName evidence="2">Uncharacterized protein</fullName>
    </submittedName>
</protein>
<feature type="compositionally biased region" description="Basic and acidic residues" evidence="1">
    <location>
        <begin position="271"/>
        <end position="284"/>
    </location>
</feature>